<evidence type="ECO:0000313" key="2">
    <source>
        <dbReference type="EMBL" id="GIM66170.1"/>
    </source>
</evidence>
<evidence type="ECO:0000313" key="3">
    <source>
        <dbReference type="Proteomes" id="UP000681340"/>
    </source>
</evidence>
<proteinExistence type="predicted"/>
<feature type="region of interest" description="Disordered" evidence="1">
    <location>
        <begin position="18"/>
        <end position="108"/>
    </location>
</feature>
<sequence>MAANRARSIAIITGRLRWNSTQGPSGNAISAPTAGPTAARAETCAGPASRTRTAISGRAPNPNPEPYALTAYAAHSQPNCRPRDRLAANPHLPPSRPPLNAGSKAGPG</sequence>
<reference evidence="2" key="1">
    <citation type="submission" date="2021-03" db="EMBL/GenBank/DDBJ databases">
        <title>Whole genome shotgun sequence of Actinoplanes auranticolor NBRC 12245.</title>
        <authorList>
            <person name="Komaki H."/>
            <person name="Tamura T."/>
        </authorList>
    </citation>
    <scope>NUCLEOTIDE SEQUENCE</scope>
    <source>
        <strain evidence="2">NBRC 12245</strain>
    </source>
</reference>
<keyword evidence="3" id="KW-1185">Reference proteome</keyword>
<dbReference type="AlphaFoldDB" id="A0A919VKE3"/>
<evidence type="ECO:0000256" key="1">
    <source>
        <dbReference type="SAM" id="MobiDB-lite"/>
    </source>
</evidence>
<protein>
    <submittedName>
        <fullName evidence="2">Uncharacterized protein</fullName>
    </submittedName>
</protein>
<name>A0A919VKE3_9ACTN</name>
<dbReference type="EMBL" id="BOQL01000018">
    <property type="protein sequence ID" value="GIM66170.1"/>
    <property type="molecule type" value="Genomic_DNA"/>
</dbReference>
<gene>
    <name evidence="2" type="ORF">Aau02nite_21970</name>
</gene>
<comment type="caution">
    <text evidence="2">The sequence shown here is derived from an EMBL/GenBank/DDBJ whole genome shotgun (WGS) entry which is preliminary data.</text>
</comment>
<dbReference type="Proteomes" id="UP000681340">
    <property type="component" value="Unassembled WGS sequence"/>
</dbReference>
<organism evidence="2 3">
    <name type="scientific">Actinoplanes auranticolor</name>
    <dbReference type="NCBI Taxonomy" id="47988"/>
    <lineage>
        <taxon>Bacteria</taxon>
        <taxon>Bacillati</taxon>
        <taxon>Actinomycetota</taxon>
        <taxon>Actinomycetes</taxon>
        <taxon>Micromonosporales</taxon>
        <taxon>Micromonosporaceae</taxon>
        <taxon>Actinoplanes</taxon>
    </lineage>
</organism>
<accession>A0A919VKE3</accession>
<feature type="compositionally biased region" description="Polar residues" evidence="1">
    <location>
        <begin position="18"/>
        <end position="30"/>
    </location>
</feature>